<evidence type="ECO:0000256" key="10">
    <source>
        <dbReference type="HAMAP-Rule" id="MF_03159"/>
    </source>
</evidence>
<dbReference type="InterPro" id="IPR004443">
    <property type="entry name" value="YjeF_N_dom"/>
</dbReference>
<feature type="binding site" evidence="10">
    <location>
        <begin position="133"/>
        <end position="139"/>
    </location>
    <ligand>
        <name>(6S)-NADPHX</name>
        <dbReference type="ChEBI" id="CHEBI:64076"/>
    </ligand>
</feature>
<evidence type="ECO:0000256" key="1">
    <source>
        <dbReference type="ARBA" id="ARBA00000013"/>
    </source>
</evidence>
<sequence length="227" mass="24802">MFVSVKNMVKAEQRAIKQLLIPGKTLMYNAGKSVAETILDRYPDAQHIGVAAGFGNNGGDGFVTAMLLQKKFKKVSIFSLGKPESYSDDAKHFLSLCMKEKDITINFPKDLKESIDCAKNYHYCDLVVDALLGTGLTGNVTDPVASVIFNLPTNLPMVSVDIPSGLNGTTGDFGAACIKANQTITFARPKIGMKNRENCTGELIVSDIGIPEICFDDEKWYKLTHQK</sequence>
<evidence type="ECO:0000256" key="4">
    <source>
        <dbReference type="ARBA" id="ARBA00022723"/>
    </source>
</evidence>
<dbReference type="SUPFAM" id="SSF64153">
    <property type="entry name" value="YjeF N-terminal domain-like"/>
    <property type="match status" value="1"/>
</dbReference>
<evidence type="ECO:0000256" key="3">
    <source>
        <dbReference type="ARBA" id="ARBA00012228"/>
    </source>
</evidence>
<reference evidence="12 13" key="1">
    <citation type="submission" date="2024-04" db="EMBL/GenBank/DDBJ databases">
        <title>Tritrichomonas musculus Genome.</title>
        <authorList>
            <person name="Alves-Ferreira E."/>
            <person name="Grigg M."/>
            <person name="Lorenzi H."/>
            <person name="Galac M."/>
        </authorList>
    </citation>
    <scope>NUCLEOTIDE SEQUENCE [LARGE SCALE GENOMIC DNA]</scope>
    <source>
        <strain evidence="12 13">EAF2021</strain>
    </source>
</reference>
<feature type="binding site" evidence="10">
    <location>
        <begin position="56"/>
        <end position="60"/>
    </location>
    <ligand>
        <name>(6S)-NADPHX</name>
        <dbReference type="ChEBI" id="CHEBI:64076"/>
    </ligand>
</feature>
<dbReference type="NCBIfam" id="TIGR00197">
    <property type="entry name" value="yjeF_nterm"/>
    <property type="match status" value="1"/>
</dbReference>
<dbReference type="EMBL" id="JAPFFF010000004">
    <property type="protein sequence ID" value="KAK8893030.1"/>
    <property type="molecule type" value="Genomic_DNA"/>
</dbReference>
<protein>
    <recommendedName>
        <fullName evidence="3 10">NAD(P)H-hydrate epimerase</fullName>
        <ecNumber evidence="3 10">5.1.99.6</ecNumber>
    </recommendedName>
    <alternativeName>
        <fullName evidence="10">NAD(P)HX epimerase</fullName>
    </alternativeName>
</protein>
<feature type="binding site" evidence="10">
    <location>
        <position position="129"/>
    </location>
    <ligand>
        <name>K(+)</name>
        <dbReference type="ChEBI" id="CHEBI:29103"/>
    </ligand>
</feature>
<evidence type="ECO:0000256" key="5">
    <source>
        <dbReference type="ARBA" id="ARBA00022741"/>
    </source>
</evidence>
<evidence type="ECO:0000256" key="2">
    <source>
        <dbReference type="ARBA" id="ARBA00000909"/>
    </source>
</evidence>
<dbReference type="Proteomes" id="UP001470230">
    <property type="component" value="Unassembled WGS sequence"/>
</dbReference>
<keyword evidence="9 10" id="KW-0413">Isomerase</keyword>
<dbReference type="PANTHER" id="PTHR13232">
    <property type="entry name" value="NAD(P)H-HYDRATE EPIMERASE"/>
    <property type="match status" value="1"/>
</dbReference>
<keyword evidence="7 10" id="KW-0630">Potassium</keyword>
<feature type="binding site" evidence="10">
    <location>
        <position position="164"/>
    </location>
    <ligand>
        <name>K(+)</name>
        <dbReference type="ChEBI" id="CHEBI:29103"/>
    </ligand>
</feature>
<feature type="binding site" evidence="10">
    <location>
        <position position="57"/>
    </location>
    <ligand>
        <name>K(+)</name>
        <dbReference type="ChEBI" id="CHEBI:29103"/>
    </ligand>
</feature>
<comment type="cofactor">
    <cofactor evidence="10">
        <name>K(+)</name>
        <dbReference type="ChEBI" id="CHEBI:29103"/>
    </cofactor>
    <text evidence="10">Binds 1 potassium ion per subunit.</text>
</comment>
<dbReference type="PROSITE" id="PS51385">
    <property type="entry name" value="YJEF_N"/>
    <property type="match status" value="1"/>
</dbReference>
<dbReference type="EC" id="5.1.99.6" evidence="3 10"/>
<evidence type="ECO:0000256" key="7">
    <source>
        <dbReference type="ARBA" id="ARBA00022958"/>
    </source>
</evidence>
<dbReference type="InterPro" id="IPR036652">
    <property type="entry name" value="YjeF_N_dom_sf"/>
</dbReference>
<keyword evidence="8 10" id="KW-0520">NAD</keyword>
<dbReference type="PANTHER" id="PTHR13232:SF10">
    <property type="entry name" value="NAD(P)H-HYDRATE EPIMERASE"/>
    <property type="match status" value="1"/>
</dbReference>
<name>A0ABR2KSV4_9EUKA</name>
<dbReference type="HAMAP" id="MF_01966">
    <property type="entry name" value="NADHX_epimerase"/>
    <property type="match status" value="1"/>
</dbReference>
<feature type="binding site" evidence="10">
    <location>
        <position position="161"/>
    </location>
    <ligand>
        <name>(6S)-NADPHX</name>
        <dbReference type="ChEBI" id="CHEBI:64076"/>
    </ligand>
</feature>
<comment type="function">
    <text evidence="10">Catalyzes the epimerization of the S- and R-forms of NAD(P)HX, a damaged form of NAD(P)H that is a result of enzymatic or heat-dependent hydration. This is a prerequisite for the S-specific NAD(P)H-hydrate dehydratase to allow the repair of both epimers of NAD(P)HX.</text>
</comment>
<dbReference type="Pfam" id="PF03853">
    <property type="entry name" value="YjeF_N"/>
    <property type="match status" value="1"/>
</dbReference>
<comment type="caution">
    <text evidence="10">Lacks conserved residue(s) required for the propagation of feature annotation.</text>
</comment>
<proteinExistence type="inferred from homology"/>
<evidence type="ECO:0000313" key="12">
    <source>
        <dbReference type="EMBL" id="KAK8893030.1"/>
    </source>
</evidence>
<comment type="catalytic activity">
    <reaction evidence="1 10">
        <text>(6R)-NADHX = (6S)-NADHX</text>
        <dbReference type="Rhea" id="RHEA:32215"/>
        <dbReference type="ChEBI" id="CHEBI:64074"/>
        <dbReference type="ChEBI" id="CHEBI:64075"/>
        <dbReference type="EC" id="5.1.99.6"/>
    </reaction>
</comment>
<evidence type="ECO:0000256" key="8">
    <source>
        <dbReference type="ARBA" id="ARBA00023027"/>
    </source>
</evidence>
<keyword evidence="5 10" id="KW-0547">Nucleotide-binding</keyword>
<comment type="similarity">
    <text evidence="10">Belongs to the NnrE/AIBP family.</text>
</comment>
<keyword evidence="13" id="KW-1185">Reference proteome</keyword>
<dbReference type="Gene3D" id="3.40.50.10260">
    <property type="entry name" value="YjeF N-terminal domain"/>
    <property type="match status" value="1"/>
</dbReference>
<evidence type="ECO:0000259" key="11">
    <source>
        <dbReference type="PROSITE" id="PS51385"/>
    </source>
</evidence>
<comment type="caution">
    <text evidence="12">The sequence shown here is derived from an EMBL/GenBank/DDBJ whole genome shotgun (WGS) entry which is preliminary data.</text>
</comment>
<evidence type="ECO:0000313" key="13">
    <source>
        <dbReference type="Proteomes" id="UP001470230"/>
    </source>
</evidence>
<evidence type="ECO:0000256" key="6">
    <source>
        <dbReference type="ARBA" id="ARBA00022857"/>
    </source>
</evidence>
<organism evidence="12 13">
    <name type="scientific">Tritrichomonas musculus</name>
    <dbReference type="NCBI Taxonomy" id="1915356"/>
    <lineage>
        <taxon>Eukaryota</taxon>
        <taxon>Metamonada</taxon>
        <taxon>Parabasalia</taxon>
        <taxon>Tritrichomonadida</taxon>
        <taxon>Tritrichomonadidae</taxon>
        <taxon>Tritrichomonas</taxon>
    </lineage>
</organism>
<gene>
    <name evidence="12" type="ORF">M9Y10_030287</name>
</gene>
<feature type="domain" description="YjeF N-terminal" evidence="11">
    <location>
        <begin position="8"/>
        <end position="216"/>
    </location>
</feature>
<keyword evidence="4 10" id="KW-0479">Metal-binding</keyword>
<accession>A0ABR2KSV4</accession>
<evidence type="ECO:0000256" key="9">
    <source>
        <dbReference type="ARBA" id="ARBA00023235"/>
    </source>
</evidence>
<dbReference type="InterPro" id="IPR032976">
    <property type="entry name" value="YJEFN_prot_NAXE-like"/>
</dbReference>
<keyword evidence="6" id="KW-0521">NADP</keyword>
<comment type="catalytic activity">
    <reaction evidence="2 10">
        <text>(6R)-NADPHX = (6S)-NADPHX</text>
        <dbReference type="Rhea" id="RHEA:32227"/>
        <dbReference type="ChEBI" id="CHEBI:64076"/>
        <dbReference type="ChEBI" id="CHEBI:64077"/>
        <dbReference type="EC" id="5.1.99.6"/>
    </reaction>
</comment>